<dbReference type="GO" id="GO:0046872">
    <property type="term" value="F:metal ion binding"/>
    <property type="evidence" value="ECO:0007669"/>
    <property type="project" value="UniProtKB-KW"/>
</dbReference>
<dbReference type="InterPro" id="IPR028261">
    <property type="entry name" value="DPD_II"/>
</dbReference>
<keyword evidence="1" id="KW-0479">Metal-binding</keyword>
<protein>
    <recommendedName>
        <fullName evidence="4">4Fe-4S ferredoxin-type domain-containing protein</fullName>
    </recommendedName>
</protein>
<dbReference type="SUPFAM" id="SSF51735">
    <property type="entry name" value="NAD(P)-binding Rossmann-fold domains"/>
    <property type="match status" value="1"/>
</dbReference>
<organism evidence="5">
    <name type="scientific">uncultured delta proteobacterium</name>
    <dbReference type="NCBI Taxonomy" id="34034"/>
    <lineage>
        <taxon>Bacteria</taxon>
        <taxon>Deltaproteobacteria</taxon>
        <taxon>environmental samples</taxon>
    </lineage>
</organism>
<dbReference type="SUPFAM" id="SSF51905">
    <property type="entry name" value="FAD/NAD(P)-binding domain"/>
    <property type="match status" value="1"/>
</dbReference>
<dbReference type="EMBL" id="FLUQ01000001">
    <property type="protein sequence ID" value="SBV96833.1"/>
    <property type="molecule type" value="Genomic_DNA"/>
</dbReference>
<dbReference type="PANTHER" id="PTHR43100:SF1">
    <property type="entry name" value="GLUTAMATE SYNTHASE [NADPH] SMALL CHAIN"/>
    <property type="match status" value="1"/>
</dbReference>
<keyword evidence="3" id="KW-0411">Iron-sulfur</keyword>
<dbReference type="PRINTS" id="PR00419">
    <property type="entry name" value="ADXRDTASE"/>
</dbReference>
<gene>
    <name evidence="5" type="ORF">KL86DPRO_11112</name>
</gene>
<dbReference type="Gene3D" id="1.10.1060.10">
    <property type="entry name" value="Alpha-helical ferredoxin"/>
    <property type="match status" value="1"/>
</dbReference>
<name>A0A212JBI7_9DELT</name>
<evidence type="ECO:0000313" key="5">
    <source>
        <dbReference type="EMBL" id="SBV96833.1"/>
    </source>
</evidence>
<dbReference type="InterPro" id="IPR017900">
    <property type="entry name" value="4Fe4S_Fe_S_CS"/>
</dbReference>
<dbReference type="Pfam" id="PF13450">
    <property type="entry name" value="NAD_binding_8"/>
    <property type="match status" value="1"/>
</dbReference>
<dbReference type="SUPFAM" id="SSF51395">
    <property type="entry name" value="FMN-linked oxidoreductases"/>
    <property type="match status" value="1"/>
</dbReference>
<dbReference type="InterPro" id="IPR017896">
    <property type="entry name" value="4Fe4S_Fe-S-bd"/>
</dbReference>
<dbReference type="PROSITE" id="PS51379">
    <property type="entry name" value="4FE4S_FER_2"/>
    <property type="match status" value="1"/>
</dbReference>
<sequence>MATDHMHCMDAKPLLTWLLRDLEKGFAFGIPKELFFRPEKSDPFRMERYGKTLETPVGAAAGPHTQMAHNIIAAWLCGARYMELKTVQVLDAITVTKPCIEMGDEGYNCEWSQELNLDGSYREYLKAWVLIHILHDHLGFPGKPGLLFNMSAGYSMEGILSPTMQRFLDRMQGSPDEVEALKRELEPLYPRVMHLDIPGCISDNLTISCMHGCPPEEVEKISLYFIQDRKLNTTLKLNPTLLGPAHVRKLVNEVMGYETQIPDLAFEHDLSYDTTLGILRTCLDAAKNIGVRFGVKLTNTLETLNKGCLPGSEKMLYMSGKPLHPIAVALAAKLQKDFAGKLDISFCAGADALNVADTLACGLMPVTVCSDLLKPGGYGRLAQYFVTIREAMAATGAANLADFIRKRAGSSSGEDAVRHNLDVYAAELALPKSRYARSHAASRGIKTERPLPVLDCAAAPCVSACPAGQDIPAYLEQAARGRLDEALAVILATNPFPSVLGKVCNQECRNRCVRVHYDTPLQIRAVKGCAAANGSAVPTPAAPNGRNVAIIGAGPVGLSCAHFLALAGCKVSVYERRDTAGGTTMSKLVREKDNVERDIAAILKLGVSIKTNAALDAEAVAKLVEENDAVHLAVRGDSAVFGMDMPKLFRSAHPQGDASISIVASVGEGRRAAGQILAFMDVTSGLPSEPARAATNVSASVRRQAFRTPNAKGTSFFAAASGAAAIAASIEEAARCLQCDRYCGICVSVCPNRANLAVFGPERAWPIQEAVRSGDETIVRTLGVKTLSQSWQVLNIGDFCNECGNCETFCPSSGAPYKVKERVHFGEASFKADANGFIRLGNETFAGKRANEPWSLSLGPEGWQYEDDRVSALLDAQTLAAKRVALKQGVNRANLSDAAQAVILCDLMRGVGPLEA</sequence>
<dbReference type="GO" id="GO:0051536">
    <property type="term" value="F:iron-sulfur cluster binding"/>
    <property type="evidence" value="ECO:0007669"/>
    <property type="project" value="UniProtKB-KW"/>
</dbReference>
<evidence type="ECO:0000259" key="4">
    <source>
        <dbReference type="PROSITE" id="PS51379"/>
    </source>
</evidence>
<evidence type="ECO:0000256" key="1">
    <source>
        <dbReference type="ARBA" id="ARBA00022723"/>
    </source>
</evidence>
<dbReference type="Gene3D" id="3.50.50.60">
    <property type="entry name" value="FAD/NAD(P)-binding domain"/>
    <property type="match status" value="1"/>
</dbReference>
<dbReference type="PANTHER" id="PTHR43100">
    <property type="entry name" value="GLUTAMATE SYNTHASE [NADPH] SMALL CHAIN"/>
    <property type="match status" value="1"/>
</dbReference>
<reference evidence="5" key="1">
    <citation type="submission" date="2016-04" db="EMBL/GenBank/DDBJ databases">
        <authorList>
            <person name="Evans L.H."/>
            <person name="Alamgir A."/>
            <person name="Owens N."/>
            <person name="Weber N.D."/>
            <person name="Virtaneva K."/>
            <person name="Barbian K."/>
            <person name="Babar A."/>
            <person name="Rosenke K."/>
        </authorList>
    </citation>
    <scope>NUCLEOTIDE SEQUENCE</scope>
    <source>
        <strain evidence="5">86</strain>
    </source>
</reference>
<proteinExistence type="predicted"/>
<dbReference type="InterPro" id="IPR036291">
    <property type="entry name" value="NAD(P)-bd_dom_sf"/>
</dbReference>
<dbReference type="SUPFAM" id="SSF46548">
    <property type="entry name" value="alpha-helical ferredoxin"/>
    <property type="match status" value="1"/>
</dbReference>
<evidence type="ECO:0000256" key="3">
    <source>
        <dbReference type="ARBA" id="ARBA00023014"/>
    </source>
</evidence>
<dbReference type="InterPro" id="IPR036188">
    <property type="entry name" value="FAD/NAD-bd_sf"/>
</dbReference>
<evidence type="ECO:0000256" key="2">
    <source>
        <dbReference type="ARBA" id="ARBA00023004"/>
    </source>
</evidence>
<accession>A0A212JBI7</accession>
<dbReference type="InterPro" id="IPR009051">
    <property type="entry name" value="Helical_ferredxn"/>
</dbReference>
<dbReference type="Pfam" id="PF14691">
    <property type="entry name" value="Fer4_20"/>
    <property type="match status" value="1"/>
</dbReference>
<dbReference type="AlphaFoldDB" id="A0A212JBI7"/>
<feature type="domain" description="4Fe-4S ferredoxin-type" evidence="4">
    <location>
        <begin position="791"/>
        <end position="822"/>
    </location>
</feature>
<keyword evidence="2" id="KW-0408">Iron</keyword>
<dbReference type="InterPro" id="IPR051394">
    <property type="entry name" value="Glutamate_Synthase"/>
</dbReference>
<dbReference type="PROSITE" id="PS00198">
    <property type="entry name" value="4FE4S_FER_1"/>
    <property type="match status" value="1"/>
</dbReference>